<comment type="caution">
    <text evidence="13">The sequence shown here is derived from an EMBL/GenBank/DDBJ whole genome shotgun (WGS) entry which is preliminary data.</text>
</comment>
<accession>A0A9P6E0N8</accession>
<evidence type="ECO:0000256" key="1">
    <source>
        <dbReference type="ARBA" id="ARBA00004604"/>
    </source>
</evidence>
<feature type="region of interest" description="Disordered" evidence="11">
    <location>
        <begin position="409"/>
        <end position="514"/>
    </location>
</feature>
<dbReference type="PROSITE" id="PS51714">
    <property type="entry name" value="G_BMS1"/>
    <property type="match status" value="1"/>
</dbReference>
<evidence type="ECO:0000256" key="3">
    <source>
        <dbReference type="ARBA" id="ARBA00022553"/>
    </source>
</evidence>
<evidence type="ECO:0000256" key="11">
    <source>
        <dbReference type="SAM" id="MobiDB-lite"/>
    </source>
</evidence>
<dbReference type="InterPro" id="IPR007034">
    <property type="entry name" value="BMS1_TSR1_C"/>
</dbReference>
<feature type="compositionally biased region" description="Acidic residues" evidence="11">
    <location>
        <begin position="412"/>
        <end position="446"/>
    </location>
</feature>
<comment type="similarity">
    <text evidence="10">Belongs to the TRAFAC class translation factor GTPase superfamily. Bms1-like GTPase family. BMS1 subfamily.</text>
</comment>
<dbReference type="InterPro" id="IPR012948">
    <property type="entry name" value="AARP2CN"/>
</dbReference>
<evidence type="ECO:0000256" key="4">
    <source>
        <dbReference type="ARBA" id="ARBA00022741"/>
    </source>
</evidence>
<feature type="region of interest" description="Disordered" evidence="11">
    <location>
        <begin position="1081"/>
        <end position="1120"/>
    </location>
</feature>
<dbReference type="InterPro" id="IPR030387">
    <property type="entry name" value="G_Bms1/Tsr1_dom"/>
</dbReference>
<dbReference type="GO" id="GO:0030686">
    <property type="term" value="C:90S preribosome"/>
    <property type="evidence" value="ECO:0007669"/>
    <property type="project" value="TreeGrafter"/>
</dbReference>
<keyword evidence="14" id="KW-1185">Reference proteome</keyword>
<feature type="compositionally biased region" description="Basic residues" evidence="11">
    <location>
        <begin position="1"/>
        <end position="11"/>
    </location>
</feature>
<evidence type="ECO:0000256" key="8">
    <source>
        <dbReference type="ARBA" id="ARBA00023242"/>
    </source>
</evidence>
<dbReference type="OrthoDB" id="10260897at2759"/>
<keyword evidence="3" id="KW-0597">Phosphoprotein</keyword>
<evidence type="ECO:0000256" key="9">
    <source>
        <dbReference type="ARBA" id="ARBA00049117"/>
    </source>
</evidence>
<dbReference type="GO" id="GO:0032040">
    <property type="term" value="C:small-subunit processome"/>
    <property type="evidence" value="ECO:0007669"/>
    <property type="project" value="UniProtKB-ARBA"/>
</dbReference>
<dbReference type="SUPFAM" id="SSF52540">
    <property type="entry name" value="P-loop containing nucleoside triphosphate hydrolases"/>
    <property type="match status" value="1"/>
</dbReference>
<dbReference type="InterPro" id="IPR027417">
    <property type="entry name" value="P-loop_NTPase"/>
</dbReference>
<evidence type="ECO:0000256" key="5">
    <source>
        <dbReference type="ARBA" id="ARBA00022801"/>
    </source>
</evidence>
<keyword evidence="5" id="KW-0378">Hydrolase</keyword>
<sequence>METPAKAHRAPRAGLKAEKKDQRKKHDKGYNEKAFAPKSGRNAERQGRRKAEQDQARLHVPLVDRTPDEEPPPVIVAIVGPPGVGKTTVVKSLVKRYTKNVLTEVKGPITVVTGKKRRLTFIECNNDINSMIDIGKVADLVLLMIDASIGFEMETFEFLNVLQAHGFPKVIGILTHLDLIKKVSVQRDTKKRLKKRFWTEIYQGAKLFYLSGILNGRYPDQEIMNLSRFISVMKFRPLIFRNSHPYVLADRIEDLTPRETVRADPNCNRTITLYGYLRGTNLKATTRIHVPGAGDLSIKSITRLGDPCPLPTVESEKRRKLSDKQKLIHAPMSDVGGVMYDKDAVYINVPGNFTRPDGDDEQIMRGEGEQMVLDLQDVKNTLADNISRSNLRLLDSSANPLTIPAESLNVDTDADEEGEHSDVASDSDEQEADDDTAAQLDEDEDAAAPRDRGRTSLRRPPRTTHSDSDMGGDDSDPENGWVQDNDSEWANLNDDEDQEDEDGTSGDDAPRWKGDLAARALSDYRQHARQRRDLVRLIYNSDLTPQQIAHGEAAPNKDKDDADDDDDFFKIKSSADTQVVTISDRTKEPTASLDEWNDEVMLDSIRPLFITGDSTRPVNDLDAEAGVEGDGEEFRDLETVQGPPVINSASATREDDRESALAAKKADLKRKFDEQYDDPEEGDVEMGFYEEKKAEIARQLKLNRQEFEDLDPDTRALVEGHRPGSYLRIELADVPCELIQNFNPGLPIIVGGLLPAEERFGFVQVRIKRHRWFHRTLKTNDPLIFSLGWRRFQSIPIYSLDDHSIRMRMLKYTPEHMHCYATFYGPVSLPNTSFCAFNSLDAKTAAFRVSATGVVLDIDRTSKIVKKLKLTGLPYKIYKNTAFVRDMFNSALEVAKFEGANIRTVSGIRGQIKKALGKPEGAFRATFEDKVLMSDIIFLRGWYSIQPRKYYNPVTSLLSEKGEWTGMRLTGQVRREQGVKTPLNINSAYRPIDRPSRRFNPLKVPRKLQSALPFASKPKVMKPQSKQTYMQKRAVILEPEEKRAITMMQQIRALRKDQVLRRKDKQAERKAVHLKKVAKIEELKGEKKSAEKKEHMRKLGQKAKMDSGEGGRSPKRHKSK</sequence>
<dbReference type="CDD" id="cd01882">
    <property type="entry name" value="BMS1"/>
    <property type="match status" value="1"/>
</dbReference>
<feature type="compositionally biased region" description="Basic and acidic residues" evidence="11">
    <location>
        <begin position="1081"/>
        <end position="1094"/>
    </location>
</feature>
<evidence type="ECO:0000313" key="14">
    <source>
        <dbReference type="Proteomes" id="UP000886523"/>
    </source>
</evidence>
<evidence type="ECO:0000256" key="2">
    <source>
        <dbReference type="ARBA" id="ARBA00022517"/>
    </source>
</evidence>
<organism evidence="13 14">
    <name type="scientific">Hydnum rufescens UP504</name>
    <dbReference type="NCBI Taxonomy" id="1448309"/>
    <lineage>
        <taxon>Eukaryota</taxon>
        <taxon>Fungi</taxon>
        <taxon>Dikarya</taxon>
        <taxon>Basidiomycota</taxon>
        <taxon>Agaricomycotina</taxon>
        <taxon>Agaricomycetes</taxon>
        <taxon>Cantharellales</taxon>
        <taxon>Hydnaceae</taxon>
        <taxon>Hydnum</taxon>
    </lineage>
</organism>
<dbReference type="Proteomes" id="UP000886523">
    <property type="component" value="Unassembled WGS sequence"/>
</dbReference>
<feature type="region of interest" description="Disordered" evidence="11">
    <location>
        <begin position="1"/>
        <end position="59"/>
    </location>
</feature>
<feature type="domain" description="Bms1-type G" evidence="12">
    <location>
        <begin position="72"/>
        <end position="236"/>
    </location>
</feature>
<dbReference type="PANTHER" id="PTHR12858">
    <property type="entry name" value="RIBOSOME BIOGENESIS PROTEIN"/>
    <property type="match status" value="1"/>
</dbReference>
<evidence type="ECO:0000313" key="13">
    <source>
        <dbReference type="EMBL" id="KAF9517285.1"/>
    </source>
</evidence>
<dbReference type="FunFam" id="3.40.50.300:FF:000105">
    <property type="entry name" value="BMS1 ribosome biogenesis factor"/>
    <property type="match status" value="1"/>
</dbReference>
<keyword evidence="4" id="KW-0547">Nucleotide-binding</keyword>
<dbReference type="GO" id="GO:0005525">
    <property type="term" value="F:GTP binding"/>
    <property type="evidence" value="ECO:0007669"/>
    <property type="project" value="UniProtKB-KW"/>
</dbReference>
<keyword evidence="6" id="KW-0067">ATP-binding</keyword>
<evidence type="ECO:0000256" key="7">
    <source>
        <dbReference type="ARBA" id="ARBA00023134"/>
    </source>
</evidence>
<keyword evidence="7" id="KW-0342">GTP-binding</keyword>
<comment type="catalytic activity">
    <reaction evidence="9">
        <text>GTP + H2O = GDP + phosphate + H(+)</text>
        <dbReference type="Rhea" id="RHEA:19669"/>
        <dbReference type="ChEBI" id="CHEBI:15377"/>
        <dbReference type="ChEBI" id="CHEBI:15378"/>
        <dbReference type="ChEBI" id="CHEBI:37565"/>
        <dbReference type="ChEBI" id="CHEBI:43474"/>
        <dbReference type="ChEBI" id="CHEBI:58189"/>
    </reaction>
    <physiologicalReaction direction="left-to-right" evidence="9">
        <dbReference type="Rhea" id="RHEA:19670"/>
    </physiologicalReaction>
</comment>
<evidence type="ECO:0000259" key="12">
    <source>
        <dbReference type="PROSITE" id="PS51714"/>
    </source>
</evidence>
<dbReference type="EMBL" id="MU128933">
    <property type="protein sequence ID" value="KAF9517285.1"/>
    <property type="molecule type" value="Genomic_DNA"/>
</dbReference>
<dbReference type="GO" id="GO:0003924">
    <property type="term" value="F:GTPase activity"/>
    <property type="evidence" value="ECO:0007669"/>
    <property type="project" value="TreeGrafter"/>
</dbReference>
<dbReference type="PANTHER" id="PTHR12858:SF2">
    <property type="entry name" value="RIBOSOME BIOGENESIS PROTEIN BMS1 HOMOLOG"/>
    <property type="match status" value="1"/>
</dbReference>
<comment type="subcellular location">
    <subcellularLocation>
        <location evidence="1">Nucleus</location>
        <location evidence="1">Nucleolus</location>
    </subcellularLocation>
</comment>
<gene>
    <name evidence="13" type="ORF">BS47DRAFT_1390068</name>
</gene>
<evidence type="ECO:0000256" key="6">
    <source>
        <dbReference type="ARBA" id="ARBA00022840"/>
    </source>
</evidence>
<dbReference type="Pfam" id="PF04950">
    <property type="entry name" value="RIBIOP_C"/>
    <property type="match status" value="1"/>
</dbReference>
<dbReference type="GO" id="GO:0000462">
    <property type="term" value="P:maturation of SSU-rRNA from tricistronic rRNA transcript (SSU-rRNA, 5.8S rRNA, LSU-rRNA)"/>
    <property type="evidence" value="ECO:0007669"/>
    <property type="project" value="TreeGrafter"/>
</dbReference>
<proteinExistence type="inferred from homology"/>
<dbReference type="Gene3D" id="3.40.50.300">
    <property type="entry name" value="P-loop containing nucleotide triphosphate hydrolases"/>
    <property type="match status" value="1"/>
</dbReference>
<dbReference type="GO" id="GO:0005524">
    <property type="term" value="F:ATP binding"/>
    <property type="evidence" value="ECO:0007669"/>
    <property type="project" value="UniProtKB-KW"/>
</dbReference>
<keyword evidence="2" id="KW-0690">Ribosome biogenesis</keyword>
<reference evidence="13" key="1">
    <citation type="journal article" date="2020" name="Nat. Commun.">
        <title>Large-scale genome sequencing of mycorrhizal fungi provides insights into the early evolution of symbiotic traits.</title>
        <authorList>
            <person name="Miyauchi S."/>
            <person name="Kiss E."/>
            <person name="Kuo A."/>
            <person name="Drula E."/>
            <person name="Kohler A."/>
            <person name="Sanchez-Garcia M."/>
            <person name="Morin E."/>
            <person name="Andreopoulos B."/>
            <person name="Barry K.W."/>
            <person name="Bonito G."/>
            <person name="Buee M."/>
            <person name="Carver A."/>
            <person name="Chen C."/>
            <person name="Cichocki N."/>
            <person name="Clum A."/>
            <person name="Culley D."/>
            <person name="Crous P.W."/>
            <person name="Fauchery L."/>
            <person name="Girlanda M."/>
            <person name="Hayes R.D."/>
            <person name="Keri Z."/>
            <person name="LaButti K."/>
            <person name="Lipzen A."/>
            <person name="Lombard V."/>
            <person name="Magnuson J."/>
            <person name="Maillard F."/>
            <person name="Murat C."/>
            <person name="Nolan M."/>
            <person name="Ohm R.A."/>
            <person name="Pangilinan J."/>
            <person name="Pereira M.F."/>
            <person name="Perotto S."/>
            <person name="Peter M."/>
            <person name="Pfister S."/>
            <person name="Riley R."/>
            <person name="Sitrit Y."/>
            <person name="Stielow J.B."/>
            <person name="Szollosi G."/>
            <person name="Zifcakova L."/>
            <person name="Stursova M."/>
            <person name="Spatafora J.W."/>
            <person name="Tedersoo L."/>
            <person name="Vaario L.M."/>
            <person name="Yamada A."/>
            <person name="Yan M."/>
            <person name="Wang P."/>
            <person name="Xu J."/>
            <person name="Bruns T."/>
            <person name="Baldrian P."/>
            <person name="Vilgalys R."/>
            <person name="Dunand C."/>
            <person name="Henrissat B."/>
            <person name="Grigoriev I.V."/>
            <person name="Hibbett D."/>
            <person name="Nagy L.G."/>
            <person name="Martin F.M."/>
        </authorList>
    </citation>
    <scope>NUCLEOTIDE SEQUENCE</scope>
    <source>
        <strain evidence="13">UP504</strain>
    </source>
</reference>
<dbReference type="GO" id="GO:0005654">
    <property type="term" value="C:nucleoplasm"/>
    <property type="evidence" value="ECO:0007669"/>
    <property type="project" value="UniProtKB-ARBA"/>
</dbReference>
<evidence type="ECO:0000256" key="10">
    <source>
        <dbReference type="ARBA" id="ARBA00061391"/>
    </source>
</evidence>
<keyword evidence="8" id="KW-0539">Nucleus</keyword>
<dbReference type="Pfam" id="PF22298">
    <property type="entry name" value="Tsr1_G-like"/>
    <property type="match status" value="1"/>
</dbReference>
<dbReference type="SMART" id="SM00785">
    <property type="entry name" value="AARP2CN"/>
    <property type="match status" value="1"/>
</dbReference>
<feature type="compositionally biased region" description="Basic and acidic residues" evidence="11">
    <location>
        <begin position="41"/>
        <end position="57"/>
    </location>
</feature>
<protein>
    <recommendedName>
        <fullName evidence="12">Bms1-type G domain-containing protein</fullName>
    </recommendedName>
</protein>
<dbReference type="SMART" id="SM01362">
    <property type="entry name" value="DUF663"/>
    <property type="match status" value="1"/>
</dbReference>
<dbReference type="InterPro" id="IPR037875">
    <property type="entry name" value="Bms1_N"/>
</dbReference>
<dbReference type="GO" id="GO:0034511">
    <property type="term" value="F:U3 snoRNA binding"/>
    <property type="evidence" value="ECO:0007669"/>
    <property type="project" value="TreeGrafter"/>
</dbReference>
<feature type="region of interest" description="Disordered" evidence="11">
    <location>
        <begin position="542"/>
        <end position="567"/>
    </location>
</feature>
<dbReference type="GO" id="GO:0000479">
    <property type="term" value="P:endonucleolytic cleavage of tricistronic rRNA transcript (SSU-rRNA, 5.8S rRNA, LSU-rRNA)"/>
    <property type="evidence" value="ECO:0007669"/>
    <property type="project" value="TreeGrafter"/>
</dbReference>
<dbReference type="Pfam" id="PF08142">
    <property type="entry name" value="AARP2CN"/>
    <property type="match status" value="1"/>
</dbReference>
<feature type="compositionally biased region" description="Acidic residues" evidence="11">
    <location>
        <begin position="493"/>
        <end position="505"/>
    </location>
</feature>
<dbReference type="InterPro" id="IPR039761">
    <property type="entry name" value="Bms1/Tsr1"/>
</dbReference>
<name>A0A9P6E0N8_9AGAM</name>
<dbReference type="AlphaFoldDB" id="A0A9P6E0N8"/>